<organism evidence="3">
    <name type="scientific">Reishia clavigera</name>
    <name type="common">Sea snail</name>
    <name type="synonym">Purpura clavigera</name>
    <dbReference type="NCBI Taxonomy" id="272940"/>
    <lineage>
        <taxon>Eukaryota</taxon>
        <taxon>Metazoa</taxon>
        <taxon>Spiralia</taxon>
        <taxon>Lophotrochozoa</taxon>
        <taxon>Mollusca</taxon>
        <taxon>Gastropoda</taxon>
        <taxon>Caenogastropoda</taxon>
        <taxon>Neogastropoda</taxon>
        <taxon>Muricoidea</taxon>
        <taxon>Muricidae</taxon>
        <taxon>Reishia</taxon>
    </lineage>
</organism>
<evidence type="ECO:0000256" key="2">
    <source>
        <dbReference type="SAM" id="SignalP"/>
    </source>
</evidence>
<protein>
    <submittedName>
        <fullName evidence="3">TEP-1</fullName>
    </submittedName>
</protein>
<proteinExistence type="evidence at transcript level"/>
<feature type="compositionally biased region" description="Low complexity" evidence="1">
    <location>
        <begin position="95"/>
        <end position="116"/>
    </location>
</feature>
<evidence type="ECO:0000313" key="3">
    <source>
        <dbReference type="EMBL" id="BAQ25802.1"/>
    </source>
</evidence>
<dbReference type="EMBL" id="AB982116">
    <property type="protein sequence ID" value="BAQ25802.1"/>
    <property type="molecule type" value="mRNA"/>
</dbReference>
<reference evidence="3" key="1">
    <citation type="submission" date="2014-08" db="EMBL/GenBank/DDBJ databases">
        <title>Molecular cloning of TEP-1 and TEP-2- precursor genes: the GGNG peptide-related peptides of a prosobranch gastropod, Thais clavigera.</title>
        <authorList>
            <person name="Morishita F."/>
            <person name="Furukawa Y."/>
            <person name="Kodani Y."/>
            <person name="Minakata H."/>
            <person name="Horiguchi T."/>
            <person name="Matsushima O."/>
        </authorList>
    </citation>
    <scope>NUCLEOTIDE SEQUENCE</scope>
</reference>
<feature type="region of interest" description="Disordered" evidence="1">
    <location>
        <begin position="94"/>
        <end position="124"/>
    </location>
</feature>
<accession>A0A0C6E0T9</accession>
<evidence type="ECO:0000256" key="1">
    <source>
        <dbReference type="SAM" id="MobiDB-lite"/>
    </source>
</evidence>
<keyword evidence="2" id="KW-0732">Signal</keyword>
<feature type="signal peptide" evidence="2">
    <location>
        <begin position="1"/>
        <end position="28"/>
    </location>
</feature>
<name>A0A0C6E0T9_REICL</name>
<sequence length="161" mass="17284">MTTRGSCVMCAAMMSLLILSSIVSNAEGKCSGKWAIHACWGGNGKRSGIPAEEDDNTAKSLDLLRRLLRRKVSSSPYLPSLEDTVYVPVQPEDFLSSSESLPSSLSSSSSLLSSSSPFEDGFSEDVEEAEAAAASFVPSKNRLASLTTILRKLQQGRDDFQ</sequence>
<dbReference type="AlphaFoldDB" id="A0A0C6E0T9"/>
<feature type="chain" id="PRO_5002199065" evidence="2">
    <location>
        <begin position="29"/>
        <end position="161"/>
    </location>
</feature>